<dbReference type="EMBL" id="CAMGYJ010000010">
    <property type="protein sequence ID" value="CAI0555622.1"/>
    <property type="molecule type" value="Genomic_DNA"/>
</dbReference>
<dbReference type="Pfam" id="PF26522">
    <property type="entry name" value="ARM_6"/>
    <property type="match status" value="1"/>
</dbReference>
<comment type="caution">
    <text evidence="3">The sequence shown here is derived from an EMBL/GenBank/DDBJ whole genome shotgun (WGS) entry which is preliminary data.</text>
</comment>
<accession>A0AAV0RGJ9</accession>
<dbReference type="Gene3D" id="1.25.10.10">
    <property type="entry name" value="Leucine-rich Repeat Variant"/>
    <property type="match status" value="1"/>
</dbReference>
<gene>
    <name evidence="3" type="ORF">LITE_LOCUS47674</name>
</gene>
<dbReference type="AlphaFoldDB" id="A0AAV0RGJ9"/>
<proteinExistence type="predicted"/>
<comment type="pathway">
    <text evidence="1">Protein modification; protein ubiquitination.</text>
</comment>
<sequence length="1004" mass="111731">MKSSKQAAAKADNSGGVSARVQTLHQRLHSALGLGTRFHDGKGWKWKTTDIEIQRHVLRSISSFLDSVTPDISRHSVVKVGFLDSVADIVGAMVWILQYKSQAAVSVAANVVLKLMNAIPKSIMRPYLLDLVRPLLSLLCGYSLEVLTSCAIALNMILSRLTVKEDPMVWEMLNDSNSVHSLVNSLSDVPGSGDVASMECFLEMVSLLSTILHRWPRSRYCVWSNVKFMEVLGIMIQRPEFSVKIVVMKLYAGVALCGNGAKKLLQKEEVLGVMVSCMDKTCPISLRLEGFRLARCLATNKEGYLTMASLFCEPIVKAIVDGMSGWSLNSRKMDDDQLSLLVEACQLACIVRWAGEHHNYFWKHDICYVLLRLLSENLSDASSQGFLLLEEQIPVAKEALKADFLITIRPYIWDILGWLAAQCTNGINHELSSHEGHINILITFACLSFVDSIQKGGIIVNDVTETSEGGSATRAVLMMIYSPCKYFESKAKQTLSEILKHGGKDYLKQILRYLSLISSRKVFGSPDVHAAGVNLMAATCYSGLPLYQSPMIKSGGVTVLMAFIGWCMKHDVHVKGLGLVHHGLISKRLCCWEDKEDWEGDEMLLLCGLWGLAELLFSEFVLNADVSYGNMGLTEAEFVGTLKDICMSSSSPGLKWYSAHMLSYFGLYGFPCKLGQCIGRALHENEDGDMQVILRSGQSSRVHRVILSIRCPSLLPPRKSSLQKQEVESGKEIHLSSHVGNEELAKLLEYVYLGYTRPEEEHVKKLKILAKHCGLQPLSMVLSRSRPNWGSPFPSYDLSVALTSAGQMFSDIILEAKENVSSSWECTFCSVSRPHVHAHKVVLGSRCDYLRALFQSGMQESHSNTVKVPVSWDTLNKLVHWFYTEELPNPPTGCPWLNMGTEEKLQAVQPYLELCWISDFWFLETVGDICYRVVVSHMEDSDASLSLKLLQLAANLSLWKLAEVAADRLALAYRQLCQSGDLELLDEGLAEMIRAASVRISQSL</sequence>
<dbReference type="InterPro" id="IPR016024">
    <property type="entry name" value="ARM-type_fold"/>
</dbReference>
<keyword evidence="4" id="KW-1185">Reference proteome</keyword>
<dbReference type="PANTHER" id="PTHR35918">
    <property type="entry name" value="OS06G0674800 PROTEIN"/>
    <property type="match status" value="1"/>
</dbReference>
<dbReference type="InterPro" id="IPR011333">
    <property type="entry name" value="SKP1/BTB/POZ_sf"/>
</dbReference>
<dbReference type="Proteomes" id="UP001154282">
    <property type="component" value="Unassembled WGS sequence"/>
</dbReference>
<name>A0AAV0RGJ9_9ROSI</name>
<dbReference type="SUPFAM" id="SSF54695">
    <property type="entry name" value="POZ domain"/>
    <property type="match status" value="1"/>
</dbReference>
<dbReference type="InterPro" id="IPR044953">
    <property type="entry name" value="At1g04390-like"/>
</dbReference>
<dbReference type="Gene3D" id="3.30.710.10">
    <property type="entry name" value="Potassium Channel Kv1.1, Chain A"/>
    <property type="match status" value="2"/>
</dbReference>
<dbReference type="InterPro" id="IPR059007">
    <property type="entry name" value="ARM_At1g04390"/>
</dbReference>
<evidence type="ECO:0000259" key="2">
    <source>
        <dbReference type="PROSITE" id="PS50097"/>
    </source>
</evidence>
<dbReference type="PANTHER" id="PTHR35918:SF1">
    <property type="entry name" value="BTB DOMAIN-CONTAINING PROTEIN"/>
    <property type="match status" value="1"/>
</dbReference>
<feature type="domain" description="BTB" evidence="2">
    <location>
        <begin position="688"/>
        <end position="760"/>
    </location>
</feature>
<organism evidence="3 4">
    <name type="scientific">Linum tenue</name>
    <dbReference type="NCBI Taxonomy" id="586396"/>
    <lineage>
        <taxon>Eukaryota</taxon>
        <taxon>Viridiplantae</taxon>
        <taxon>Streptophyta</taxon>
        <taxon>Embryophyta</taxon>
        <taxon>Tracheophyta</taxon>
        <taxon>Spermatophyta</taxon>
        <taxon>Magnoliopsida</taxon>
        <taxon>eudicotyledons</taxon>
        <taxon>Gunneridae</taxon>
        <taxon>Pentapetalae</taxon>
        <taxon>rosids</taxon>
        <taxon>fabids</taxon>
        <taxon>Malpighiales</taxon>
        <taxon>Linaceae</taxon>
        <taxon>Linum</taxon>
    </lineage>
</organism>
<protein>
    <recommendedName>
        <fullName evidence="2">BTB domain-containing protein</fullName>
    </recommendedName>
</protein>
<dbReference type="SUPFAM" id="SSF48371">
    <property type="entry name" value="ARM repeat"/>
    <property type="match status" value="1"/>
</dbReference>
<evidence type="ECO:0000313" key="4">
    <source>
        <dbReference type="Proteomes" id="UP001154282"/>
    </source>
</evidence>
<dbReference type="InterPro" id="IPR011989">
    <property type="entry name" value="ARM-like"/>
</dbReference>
<reference evidence="3" key="1">
    <citation type="submission" date="2022-08" db="EMBL/GenBank/DDBJ databases">
        <authorList>
            <person name="Gutierrez-Valencia J."/>
        </authorList>
    </citation>
    <scope>NUCLEOTIDE SEQUENCE</scope>
</reference>
<dbReference type="PROSITE" id="PS50097">
    <property type="entry name" value="BTB"/>
    <property type="match status" value="2"/>
</dbReference>
<evidence type="ECO:0000256" key="1">
    <source>
        <dbReference type="ARBA" id="ARBA00004906"/>
    </source>
</evidence>
<dbReference type="CDD" id="cd18186">
    <property type="entry name" value="BTB_POZ_ZBTB_KLHL-like"/>
    <property type="match status" value="2"/>
</dbReference>
<feature type="domain" description="BTB" evidence="2">
    <location>
        <begin position="810"/>
        <end position="891"/>
    </location>
</feature>
<dbReference type="InterPro" id="IPR000210">
    <property type="entry name" value="BTB/POZ_dom"/>
</dbReference>
<evidence type="ECO:0000313" key="3">
    <source>
        <dbReference type="EMBL" id="CAI0555622.1"/>
    </source>
</evidence>
<dbReference type="Pfam" id="PF00651">
    <property type="entry name" value="BTB"/>
    <property type="match status" value="1"/>
</dbReference>